<dbReference type="EMBL" id="PDWZ02000008">
    <property type="protein sequence ID" value="KAB2103576.1"/>
    <property type="molecule type" value="Genomic_DNA"/>
</dbReference>
<comment type="caution">
    <text evidence="1">The sequence shown here is derived from an EMBL/GenBank/DDBJ whole genome shotgun (WGS) entry which is preliminary data.</text>
</comment>
<evidence type="ECO:0000313" key="1">
    <source>
        <dbReference type="EMBL" id="KAB2103576.1"/>
    </source>
</evidence>
<evidence type="ECO:0000313" key="2">
    <source>
        <dbReference type="Proteomes" id="UP000293547"/>
    </source>
</evidence>
<name>A0ACB6FGM0_9PLEO</name>
<accession>A0ACB6FGM0</accession>
<gene>
    <name evidence="1" type="ORF">AG0111_0g8003</name>
</gene>
<dbReference type="Proteomes" id="UP000293547">
    <property type="component" value="Unassembled WGS sequence"/>
</dbReference>
<reference evidence="1 2" key="1">
    <citation type="journal article" date="2019" name="bioRxiv">
        <title>Genomics, evolutionary history and diagnostics of the Alternaria alternata species group including apple and Asian pear pathotypes.</title>
        <authorList>
            <person name="Armitage A.D."/>
            <person name="Cockerton H.M."/>
            <person name="Sreenivasaprasad S."/>
            <person name="Woodhall J.W."/>
            <person name="Lane C.R."/>
            <person name="Harrison R.J."/>
            <person name="Clarkson J.P."/>
        </authorList>
    </citation>
    <scope>NUCLEOTIDE SEQUENCE [LARGE SCALE GENOMIC DNA]</scope>
    <source>
        <strain evidence="1 2">FERA 650</strain>
    </source>
</reference>
<protein>
    <submittedName>
        <fullName evidence="1">Uncharacterized protein</fullName>
    </submittedName>
</protein>
<sequence length="488" mass="53528">MNFTKSNGSQYAVIGPTDLPLDADWQATSFALSSQCRPIPETSCNIGSQSQDLNGNGRSQVPFNCSMDRGSPIDFSGNITGNGASYTFFDYHKYMYERGHSFNNAGQNFTFIGDAVSFISNVTAEEGAEVFPTTWRWTAALDLGISIRHESLPDYMVGQAWPLKWGYFMVLSCNTTGRSILRLSTSPAKKPHSVYDVTYSAIGGTITDVSARISNSTTAGIPILASLNSLGALMDLKYVVSRFVNPPTSLDTWISAYEIAMSTLFATPLAVHTVPTNNLLVQNRVRKIMTKVPVTAVWLLVLANMDFAILGMGLTLMAWRKSDENIYQIRVRLGVPGIVAALFEKESEDRVVETDRTLFKENNDDDVPSTLVGVQRTATGGMAWVLRSSEISQPCRATKAMTSDTCTDFEESLELSAAQGTEAAFDSYYNEESNANHSVSRVSLHDVDYESLRRMPSDVSYGSSEVVLNEQDAFSHVERESPSCESGT</sequence>
<proteinExistence type="predicted"/>
<keyword evidence="2" id="KW-1185">Reference proteome</keyword>
<organism evidence="1 2">
    <name type="scientific">Alternaria gaisen</name>
    <dbReference type="NCBI Taxonomy" id="167740"/>
    <lineage>
        <taxon>Eukaryota</taxon>
        <taxon>Fungi</taxon>
        <taxon>Dikarya</taxon>
        <taxon>Ascomycota</taxon>
        <taxon>Pezizomycotina</taxon>
        <taxon>Dothideomycetes</taxon>
        <taxon>Pleosporomycetidae</taxon>
        <taxon>Pleosporales</taxon>
        <taxon>Pleosporineae</taxon>
        <taxon>Pleosporaceae</taxon>
        <taxon>Alternaria</taxon>
        <taxon>Alternaria sect. Alternaria</taxon>
    </lineage>
</organism>